<dbReference type="Proteomes" id="UP000595917">
    <property type="component" value="Chromosome"/>
</dbReference>
<dbReference type="Pfam" id="PF00486">
    <property type="entry name" value="Trans_reg_C"/>
    <property type="match status" value="1"/>
</dbReference>
<evidence type="ECO:0000256" key="4">
    <source>
        <dbReference type="ARBA" id="ARBA00023125"/>
    </source>
</evidence>
<dbReference type="InterPro" id="IPR001789">
    <property type="entry name" value="Sig_transdc_resp-reg_receiver"/>
</dbReference>
<dbReference type="InterPro" id="IPR039420">
    <property type="entry name" value="WalR-like"/>
</dbReference>
<feature type="DNA-binding region" description="OmpR/PhoB-type" evidence="7">
    <location>
        <begin position="128"/>
        <end position="226"/>
    </location>
</feature>
<reference evidence="10" key="1">
    <citation type="submission" date="2021-01" db="EMBL/GenBank/DDBJ databases">
        <title>Description of Breznakiella homolactica.</title>
        <authorList>
            <person name="Song Y."/>
            <person name="Brune A."/>
        </authorList>
    </citation>
    <scope>NUCLEOTIDE SEQUENCE</scope>
    <source>
        <strain evidence="10">RmG30</strain>
    </source>
</reference>
<dbReference type="Gene3D" id="1.10.10.10">
    <property type="entry name" value="Winged helix-like DNA-binding domain superfamily/Winged helix DNA-binding domain"/>
    <property type="match status" value="1"/>
</dbReference>
<evidence type="ECO:0000256" key="3">
    <source>
        <dbReference type="ARBA" id="ARBA00023015"/>
    </source>
</evidence>
<evidence type="ECO:0000313" key="11">
    <source>
        <dbReference type="Proteomes" id="UP000595917"/>
    </source>
</evidence>
<name>A0A7T7XLU7_9SPIR</name>
<keyword evidence="4 7" id="KW-0238">DNA-binding</keyword>
<dbReference type="EMBL" id="CP067089">
    <property type="protein sequence ID" value="QQO08681.1"/>
    <property type="molecule type" value="Genomic_DNA"/>
</dbReference>
<keyword evidence="11" id="KW-1185">Reference proteome</keyword>
<dbReference type="CDD" id="cd00383">
    <property type="entry name" value="trans_reg_C"/>
    <property type="match status" value="1"/>
</dbReference>
<dbReference type="SUPFAM" id="SSF46894">
    <property type="entry name" value="C-terminal effector domain of the bipartite response regulators"/>
    <property type="match status" value="1"/>
</dbReference>
<keyword evidence="2" id="KW-0902">Two-component regulatory system</keyword>
<dbReference type="KEGG" id="bhc:JFL75_17390"/>
<dbReference type="GO" id="GO:0000976">
    <property type="term" value="F:transcription cis-regulatory region binding"/>
    <property type="evidence" value="ECO:0007669"/>
    <property type="project" value="TreeGrafter"/>
</dbReference>
<feature type="domain" description="OmpR/PhoB-type" evidence="9">
    <location>
        <begin position="128"/>
        <end position="226"/>
    </location>
</feature>
<evidence type="ECO:0000256" key="5">
    <source>
        <dbReference type="ARBA" id="ARBA00023163"/>
    </source>
</evidence>
<organism evidence="10 11">
    <name type="scientific">Breznakiella homolactica</name>
    <dbReference type="NCBI Taxonomy" id="2798577"/>
    <lineage>
        <taxon>Bacteria</taxon>
        <taxon>Pseudomonadati</taxon>
        <taxon>Spirochaetota</taxon>
        <taxon>Spirochaetia</taxon>
        <taxon>Spirochaetales</taxon>
        <taxon>Breznakiellaceae</taxon>
        <taxon>Breznakiella</taxon>
    </lineage>
</organism>
<keyword evidence="3" id="KW-0805">Transcription regulation</keyword>
<evidence type="ECO:0000259" key="8">
    <source>
        <dbReference type="PROSITE" id="PS50110"/>
    </source>
</evidence>
<dbReference type="SMART" id="SM00862">
    <property type="entry name" value="Trans_reg_C"/>
    <property type="match status" value="1"/>
</dbReference>
<dbReference type="GO" id="GO:0000156">
    <property type="term" value="F:phosphorelay response regulator activity"/>
    <property type="evidence" value="ECO:0007669"/>
    <property type="project" value="TreeGrafter"/>
</dbReference>
<feature type="domain" description="Response regulatory" evidence="8">
    <location>
        <begin position="4"/>
        <end position="116"/>
    </location>
</feature>
<dbReference type="PROSITE" id="PS51755">
    <property type="entry name" value="OMPR_PHOB"/>
    <property type="match status" value="1"/>
</dbReference>
<feature type="modified residue" description="4-aspartylphosphate" evidence="6">
    <location>
        <position position="52"/>
    </location>
</feature>
<dbReference type="GO" id="GO:0006355">
    <property type="term" value="P:regulation of DNA-templated transcription"/>
    <property type="evidence" value="ECO:0007669"/>
    <property type="project" value="InterPro"/>
</dbReference>
<keyword evidence="5" id="KW-0804">Transcription</keyword>
<keyword evidence="1 6" id="KW-0597">Phosphoprotein</keyword>
<evidence type="ECO:0000256" key="6">
    <source>
        <dbReference type="PROSITE-ProRule" id="PRU00169"/>
    </source>
</evidence>
<dbReference type="AlphaFoldDB" id="A0A7T7XLU7"/>
<dbReference type="InterPro" id="IPR016032">
    <property type="entry name" value="Sig_transdc_resp-reg_C-effctor"/>
</dbReference>
<dbReference type="RefSeq" id="WP_215625987.1">
    <property type="nucleotide sequence ID" value="NZ_CP067089.2"/>
</dbReference>
<dbReference type="InterPro" id="IPR036388">
    <property type="entry name" value="WH-like_DNA-bd_sf"/>
</dbReference>
<evidence type="ECO:0000313" key="10">
    <source>
        <dbReference type="EMBL" id="QQO08681.1"/>
    </source>
</evidence>
<dbReference type="PANTHER" id="PTHR48111:SF21">
    <property type="entry name" value="DNA-BINDING DUAL MASTER TRANSCRIPTIONAL REGULATOR RPAA"/>
    <property type="match status" value="1"/>
</dbReference>
<evidence type="ECO:0000256" key="7">
    <source>
        <dbReference type="PROSITE-ProRule" id="PRU01091"/>
    </source>
</evidence>
<dbReference type="GO" id="GO:0032993">
    <property type="term" value="C:protein-DNA complex"/>
    <property type="evidence" value="ECO:0007669"/>
    <property type="project" value="TreeGrafter"/>
</dbReference>
<dbReference type="Gene3D" id="3.40.50.2300">
    <property type="match status" value="1"/>
</dbReference>
<dbReference type="PANTHER" id="PTHR48111">
    <property type="entry name" value="REGULATOR OF RPOS"/>
    <property type="match status" value="1"/>
</dbReference>
<sequence>MKRKILLIEPGDAIRNLIAELSIEENLEILRAATIAEALNFLSHSPEIIVIDLEYYSSEACQFIAAYRKTGTALLLMYLSHFDEKLVISGFDSGADNYILGNHPPKISFARIRAAIRREYGMRLHSTDDVINFGPFSLDLNTESLRKNGEKMHISERNINILLYLGKNAGRPVSPEEIYTHVLRKEHGGLTIIGVYIQRLRKIIEINPEIPNYIQTVHGLGYMLNAAPSREMRFPFNLEISNTKKDIYDRELEPSMPSAKTI</sequence>
<dbReference type="SUPFAM" id="SSF52172">
    <property type="entry name" value="CheY-like"/>
    <property type="match status" value="1"/>
</dbReference>
<accession>A0A7T7XLU7</accession>
<dbReference type="PROSITE" id="PS50110">
    <property type="entry name" value="RESPONSE_REGULATORY"/>
    <property type="match status" value="1"/>
</dbReference>
<dbReference type="GO" id="GO:0005829">
    <property type="term" value="C:cytosol"/>
    <property type="evidence" value="ECO:0007669"/>
    <property type="project" value="TreeGrafter"/>
</dbReference>
<evidence type="ECO:0000259" key="9">
    <source>
        <dbReference type="PROSITE" id="PS51755"/>
    </source>
</evidence>
<protein>
    <submittedName>
        <fullName evidence="10">Response regulator transcription factor</fullName>
    </submittedName>
</protein>
<evidence type="ECO:0000256" key="1">
    <source>
        <dbReference type="ARBA" id="ARBA00022553"/>
    </source>
</evidence>
<dbReference type="InterPro" id="IPR001867">
    <property type="entry name" value="OmpR/PhoB-type_DNA-bd"/>
</dbReference>
<dbReference type="InterPro" id="IPR011006">
    <property type="entry name" value="CheY-like_superfamily"/>
</dbReference>
<proteinExistence type="predicted"/>
<evidence type="ECO:0000256" key="2">
    <source>
        <dbReference type="ARBA" id="ARBA00023012"/>
    </source>
</evidence>
<gene>
    <name evidence="10" type="ORF">JFL75_17390</name>
</gene>